<dbReference type="Pfam" id="PF13560">
    <property type="entry name" value="HTH_31"/>
    <property type="match status" value="1"/>
</dbReference>
<evidence type="ECO:0000259" key="1">
    <source>
        <dbReference type="PROSITE" id="PS50943"/>
    </source>
</evidence>
<dbReference type="CDD" id="cd00093">
    <property type="entry name" value="HTH_XRE"/>
    <property type="match status" value="1"/>
</dbReference>
<dbReference type="InterPro" id="IPR010982">
    <property type="entry name" value="Lambda_DNA-bd_dom_sf"/>
</dbReference>
<dbReference type="Gene3D" id="1.25.40.10">
    <property type="entry name" value="Tetratricopeptide repeat domain"/>
    <property type="match status" value="1"/>
</dbReference>
<dbReference type="SUPFAM" id="SSF47413">
    <property type="entry name" value="lambda repressor-like DNA-binding domains"/>
    <property type="match status" value="1"/>
</dbReference>
<dbReference type="Proteomes" id="UP001589610">
    <property type="component" value="Unassembled WGS sequence"/>
</dbReference>
<gene>
    <name evidence="2" type="ORF">ACFFRH_18110</name>
</gene>
<dbReference type="SMART" id="SM00530">
    <property type="entry name" value="HTH_XRE"/>
    <property type="match status" value="1"/>
</dbReference>
<name>A0ABV5TE63_9ACTN</name>
<organism evidence="2 3">
    <name type="scientific">Streptosporangium vulgare</name>
    <dbReference type="NCBI Taxonomy" id="46190"/>
    <lineage>
        <taxon>Bacteria</taxon>
        <taxon>Bacillati</taxon>
        <taxon>Actinomycetota</taxon>
        <taxon>Actinomycetes</taxon>
        <taxon>Streptosporangiales</taxon>
        <taxon>Streptosporangiaceae</taxon>
        <taxon>Streptosporangium</taxon>
    </lineage>
</organism>
<evidence type="ECO:0000313" key="2">
    <source>
        <dbReference type="EMBL" id="MFB9677399.1"/>
    </source>
</evidence>
<proteinExistence type="predicted"/>
<dbReference type="PROSITE" id="PS50943">
    <property type="entry name" value="HTH_CROC1"/>
    <property type="match status" value="1"/>
</dbReference>
<feature type="domain" description="HTH cro/C1-type" evidence="1">
    <location>
        <begin position="13"/>
        <end position="67"/>
    </location>
</feature>
<dbReference type="Gene3D" id="1.10.260.40">
    <property type="entry name" value="lambda repressor-like DNA-binding domains"/>
    <property type="match status" value="1"/>
</dbReference>
<dbReference type="EMBL" id="JBHMBS010000007">
    <property type="protein sequence ID" value="MFB9677399.1"/>
    <property type="molecule type" value="Genomic_DNA"/>
</dbReference>
<dbReference type="InterPro" id="IPR011990">
    <property type="entry name" value="TPR-like_helical_dom_sf"/>
</dbReference>
<sequence>MGGQRSRKTRPELVRARVRRGMSQEAAAEALGVTPTTWARWERGEQGVRACYRPLIAAVFGVEAVEVERWIDGWSYGETSSWPIAGCDDDSPAATVKSAALLWRLEMDPSRRHLLASLPFVPGALGEWLVSWNYGTPTASAARQDEGREVGLADVARIVEAQKAFGQIDQRFGAGLVRPVVVKYLHETVAPLLRGRYDERVGSELMTAAAGMTWLAGWTAFDLNRHGQAQQHFGQALRLAKSGDDPLTGAWVLATLTRQAIHLEQGAWAVWLARAAVDTARRAEASPHVMALMLVREAWATALQAKLAENPDRHTAKQVERLITEAERAYAQGATDRDPEWVGRYEEVELNAQVGRCWSMLGEHRRAVGPAEAAVIEFGERVPRTAQFNQLHAAEAYLGMGELEQALDSARAAIPATKTLTSARTVELARQFAGQLEPYGDSVMVREFRDHLNSELAA</sequence>
<dbReference type="InterPro" id="IPR001387">
    <property type="entry name" value="Cro/C1-type_HTH"/>
</dbReference>
<comment type="caution">
    <text evidence="2">The sequence shown here is derived from an EMBL/GenBank/DDBJ whole genome shotgun (WGS) entry which is preliminary data.</text>
</comment>
<reference evidence="2 3" key="1">
    <citation type="submission" date="2024-09" db="EMBL/GenBank/DDBJ databases">
        <authorList>
            <person name="Sun Q."/>
            <person name="Mori K."/>
        </authorList>
    </citation>
    <scope>NUCLEOTIDE SEQUENCE [LARGE SCALE GENOMIC DNA]</scope>
    <source>
        <strain evidence="2 3">JCM 3028</strain>
    </source>
</reference>
<accession>A0ABV5TE63</accession>
<keyword evidence="3" id="KW-1185">Reference proteome</keyword>
<evidence type="ECO:0000313" key="3">
    <source>
        <dbReference type="Proteomes" id="UP001589610"/>
    </source>
</evidence>
<dbReference type="RefSeq" id="WP_386157904.1">
    <property type="nucleotide sequence ID" value="NZ_JBHMBS010000007.1"/>
</dbReference>
<protein>
    <submittedName>
        <fullName evidence="2">Helix-turn-helix domain-containing protein</fullName>
    </submittedName>
</protein>